<comment type="subcellular location">
    <subcellularLocation>
        <location evidence="1">Membrane</location>
        <topology evidence="1">Multi-pass membrane protein</topology>
    </subcellularLocation>
</comment>
<keyword evidence="4 5" id="KW-0472">Membrane</keyword>
<dbReference type="InterPro" id="IPR011547">
    <property type="entry name" value="SLC26A/SulP_dom"/>
</dbReference>
<feature type="transmembrane region" description="Helical" evidence="5">
    <location>
        <begin position="421"/>
        <end position="440"/>
    </location>
</feature>
<protein>
    <submittedName>
        <fullName evidence="7">TonB-dependent receptor</fullName>
    </submittedName>
</protein>
<feature type="transmembrane region" description="Helical" evidence="5">
    <location>
        <begin position="364"/>
        <end position="385"/>
    </location>
</feature>
<dbReference type="eggNOG" id="COG0659">
    <property type="taxonomic scope" value="Bacteria"/>
</dbReference>
<feature type="domain" description="STAS" evidence="6">
    <location>
        <begin position="503"/>
        <end position="600"/>
    </location>
</feature>
<evidence type="ECO:0000256" key="4">
    <source>
        <dbReference type="ARBA" id="ARBA00023136"/>
    </source>
</evidence>
<evidence type="ECO:0000256" key="2">
    <source>
        <dbReference type="ARBA" id="ARBA00022692"/>
    </source>
</evidence>
<dbReference type="InterPro" id="IPR036513">
    <property type="entry name" value="STAS_dom_sf"/>
</dbReference>
<dbReference type="PANTHER" id="PTHR43310:SF1">
    <property type="entry name" value="SULFATE TRANSPORTER YBAR-RELATED"/>
    <property type="match status" value="1"/>
</dbReference>
<feature type="transmembrane region" description="Helical" evidence="5">
    <location>
        <begin position="322"/>
        <end position="344"/>
    </location>
</feature>
<reference evidence="7 8" key="1">
    <citation type="journal article" date="2010" name="J. Bacteriol.">
        <title>Genome sequence of Lentisphaera araneosa HTCC2155T, the type species of the order Lentisphaerales in the phylum Lentisphaerae.</title>
        <authorList>
            <person name="Thrash J.C."/>
            <person name="Cho J.C."/>
            <person name="Vergin K.L."/>
            <person name="Morris R.M."/>
            <person name="Giovannoni S.J."/>
        </authorList>
    </citation>
    <scope>NUCLEOTIDE SEQUENCE [LARGE SCALE GENOMIC DNA]</scope>
    <source>
        <strain evidence="7 8">HTCC2155</strain>
    </source>
</reference>
<feature type="transmembrane region" description="Helical" evidence="5">
    <location>
        <begin position="452"/>
        <end position="483"/>
    </location>
</feature>
<dbReference type="InterPro" id="IPR052706">
    <property type="entry name" value="Membrane-Transporter-like"/>
</dbReference>
<dbReference type="Proteomes" id="UP000004947">
    <property type="component" value="Unassembled WGS sequence"/>
</dbReference>
<feature type="transmembrane region" description="Helical" evidence="5">
    <location>
        <begin position="72"/>
        <end position="98"/>
    </location>
</feature>
<feature type="transmembrane region" description="Helical" evidence="5">
    <location>
        <begin position="42"/>
        <end position="60"/>
    </location>
</feature>
<dbReference type="Gene3D" id="3.30.750.24">
    <property type="entry name" value="STAS domain"/>
    <property type="match status" value="1"/>
</dbReference>
<name>A6DPY0_9BACT</name>
<feature type="transmembrane region" description="Helical" evidence="5">
    <location>
        <begin position="397"/>
        <end position="415"/>
    </location>
</feature>
<accession>A6DPY0</accession>
<evidence type="ECO:0000256" key="3">
    <source>
        <dbReference type="ARBA" id="ARBA00022989"/>
    </source>
</evidence>
<organism evidence="7 8">
    <name type="scientific">Lentisphaera araneosa HTCC2155</name>
    <dbReference type="NCBI Taxonomy" id="313628"/>
    <lineage>
        <taxon>Bacteria</taxon>
        <taxon>Pseudomonadati</taxon>
        <taxon>Lentisphaerota</taxon>
        <taxon>Lentisphaeria</taxon>
        <taxon>Lentisphaerales</taxon>
        <taxon>Lentisphaeraceae</taxon>
        <taxon>Lentisphaera</taxon>
    </lineage>
</organism>
<dbReference type="PANTHER" id="PTHR43310">
    <property type="entry name" value="SULFATE TRANSPORTER YBAR-RELATED"/>
    <property type="match status" value="1"/>
</dbReference>
<evidence type="ECO:0000256" key="5">
    <source>
        <dbReference type="SAM" id="Phobius"/>
    </source>
</evidence>
<keyword evidence="7" id="KW-0675">Receptor</keyword>
<keyword evidence="3 5" id="KW-1133">Transmembrane helix</keyword>
<evidence type="ECO:0000313" key="8">
    <source>
        <dbReference type="Proteomes" id="UP000004947"/>
    </source>
</evidence>
<dbReference type="InterPro" id="IPR002645">
    <property type="entry name" value="STAS_dom"/>
</dbReference>
<comment type="caution">
    <text evidence="7">The sequence shown here is derived from an EMBL/GenBank/DDBJ whole genome shotgun (WGS) entry which is preliminary data.</text>
</comment>
<feature type="transmembrane region" description="Helical" evidence="5">
    <location>
        <begin position="118"/>
        <end position="138"/>
    </location>
</feature>
<dbReference type="Pfam" id="PF01740">
    <property type="entry name" value="STAS"/>
    <property type="match status" value="1"/>
</dbReference>
<sequence length="600" mass="64914">MFDILLKHSGNLKNDVLAGLTAVLTLIPEAVAFTFVAGIDPMMGLYGSFFIGFITAVFGGRPAMISGAAGSMAVVTTAFIIMFGIEYLLAAVVLTGILQVLFGAFKMGKFIRLLPHPVMLGFVNGLAIVIGMAQFGQFKENTRVVYDKQNDMFTYAGDWMALTSPAMLTMMGMIVLTMLIVHFLPKFTKAIPAPLAAIVVCTLLATFTPLKDHSKRVSDVVFGQRTSMTEKEIITDNFDAKKETVLHREYVNAAEATVVTGTTPEQVQQRWEQNQTKLIAEGKKVEADALDGSLKGRLPSFHLPNIGWDMSNPENRDKAVKVFILALILASVGLIETLMTMSLIDEITETRGQGNRESVAQGSGNIVSGLFGGMCGCAMIGQSVICLNSGGRGRASGIATAIFMLIFILFAPQLIEMIPVASLIGVMFMVVIATFEWSSLRLFGKIPKSEILIIIIVSAVTVFLDLAVAVGIGIIISALIYAWNSAKEIKIKVAAQSDDEKTYSVSGNIFFGSITSFKELFDPSNDPKDVYIDFADSKVCDHSGIEAVHGLSERYKAAGKVLHLRHLSPECAKLLKKAGDIVEVNILEDPKYHVADDALA</sequence>
<dbReference type="STRING" id="313628.LNTAR_23959"/>
<feature type="transmembrane region" description="Helical" evidence="5">
    <location>
        <begin position="190"/>
        <end position="210"/>
    </location>
</feature>
<keyword evidence="8" id="KW-1185">Reference proteome</keyword>
<keyword evidence="2 5" id="KW-0812">Transmembrane</keyword>
<dbReference type="CDD" id="cd07042">
    <property type="entry name" value="STAS_SulP_like_sulfate_transporter"/>
    <property type="match status" value="1"/>
</dbReference>
<dbReference type="AlphaFoldDB" id="A6DPY0"/>
<evidence type="ECO:0000313" key="7">
    <source>
        <dbReference type="EMBL" id="EDM26221.1"/>
    </source>
</evidence>
<feature type="transmembrane region" description="Helical" evidence="5">
    <location>
        <begin position="159"/>
        <end position="184"/>
    </location>
</feature>
<gene>
    <name evidence="7" type="ORF">LNTAR_23959</name>
</gene>
<evidence type="ECO:0000256" key="1">
    <source>
        <dbReference type="ARBA" id="ARBA00004141"/>
    </source>
</evidence>
<dbReference type="RefSeq" id="WP_007279911.1">
    <property type="nucleotide sequence ID" value="NZ_ABCK01000018.1"/>
</dbReference>
<dbReference type="PROSITE" id="PS50801">
    <property type="entry name" value="STAS"/>
    <property type="match status" value="1"/>
</dbReference>
<evidence type="ECO:0000259" key="6">
    <source>
        <dbReference type="PROSITE" id="PS50801"/>
    </source>
</evidence>
<dbReference type="OrthoDB" id="9771198at2"/>
<dbReference type="GO" id="GO:0016020">
    <property type="term" value="C:membrane"/>
    <property type="evidence" value="ECO:0007669"/>
    <property type="project" value="UniProtKB-SubCell"/>
</dbReference>
<proteinExistence type="predicted"/>
<dbReference type="EMBL" id="ABCK01000018">
    <property type="protein sequence ID" value="EDM26221.1"/>
    <property type="molecule type" value="Genomic_DNA"/>
</dbReference>
<dbReference type="Pfam" id="PF00916">
    <property type="entry name" value="Sulfate_transp"/>
    <property type="match status" value="2"/>
</dbReference>
<dbReference type="SUPFAM" id="SSF52091">
    <property type="entry name" value="SpoIIaa-like"/>
    <property type="match status" value="1"/>
</dbReference>